<dbReference type="AlphaFoldDB" id="A0A239PIE0"/>
<keyword evidence="1" id="KW-0472">Membrane</keyword>
<dbReference type="EMBL" id="FZQA01000001">
    <property type="protein sequence ID" value="SNT67582.1"/>
    <property type="molecule type" value="Genomic_DNA"/>
</dbReference>
<organism evidence="2 3">
    <name type="scientific">Amphiplicatus metriothermophilus</name>
    <dbReference type="NCBI Taxonomy" id="1519374"/>
    <lineage>
        <taxon>Bacteria</taxon>
        <taxon>Pseudomonadati</taxon>
        <taxon>Pseudomonadota</taxon>
        <taxon>Alphaproteobacteria</taxon>
        <taxon>Parvularculales</taxon>
        <taxon>Parvularculaceae</taxon>
        <taxon>Amphiplicatus</taxon>
    </lineage>
</organism>
<dbReference type="RefSeq" id="WP_200815182.1">
    <property type="nucleotide sequence ID" value="NZ_FZQA01000001.1"/>
</dbReference>
<reference evidence="2 3" key="1">
    <citation type="submission" date="2017-07" db="EMBL/GenBank/DDBJ databases">
        <authorList>
            <person name="Sun Z.S."/>
            <person name="Albrecht U."/>
            <person name="Echele G."/>
            <person name="Lee C.C."/>
        </authorList>
    </citation>
    <scope>NUCLEOTIDE SEQUENCE [LARGE SCALE GENOMIC DNA]</scope>
    <source>
        <strain evidence="2 3">CGMCC 1.12710</strain>
    </source>
</reference>
<gene>
    <name evidence="2" type="ORF">SAMN06297382_0072</name>
</gene>
<dbReference type="Proteomes" id="UP000198346">
    <property type="component" value="Unassembled WGS sequence"/>
</dbReference>
<sequence>MSERNAELGARRRAPEVRVTIAVGAALAAQTGLALVWAGAAAERLAQLERRAEANVALVERTARLEEQTRAIRDSLDRIEAKIDRAYKENRP</sequence>
<evidence type="ECO:0000256" key="1">
    <source>
        <dbReference type="SAM" id="Phobius"/>
    </source>
</evidence>
<protein>
    <submittedName>
        <fullName evidence="2">Uncharacterized protein</fullName>
    </submittedName>
</protein>
<keyword evidence="1" id="KW-0812">Transmembrane</keyword>
<feature type="transmembrane region" description="Helical" evidence="1">
    <location>
        <begin position="20"/>
        <end position="42"/>
    </location>
</feature>
<proteinExistence type="predicted"/>
<accession>A0A239PIE0</accession>
<evidence type="ECO:0000313" key="2">
    <source>
        <dbReference type="EMBL" id="SNT67582.1"/>
    </source>
</evidence>
<name>A0A239PIE0_9PROT</name>
<evidence type="ECO:0000313" key="3">
    <source>
        <dbReference type="Proteomes" id="UP000198346"/>
    </source>
</evidence>
<keyword evidence="1" id="KW-1133">Transmembrane helix</keyword>
<keyword evidence="3" id="KW-1185">Reference proteome</keyword>